<dbReference type="Pfam" id="PF13855">
    <property type="entry name" value="LRR_8"/>
    <property type="match status" value="1"/>
</dbReference>
<dbReference type="Gene3D" id="3.80.10.10">
    <property type="entry name" value="Ribonuclease Inhibitor"/>
    <property type="match status" value="4"/>
</dbReference>
<evidence type="ECO:0000313" key="18">
    <source>
        <dbReference type="EMBL" id="PON50265.1"/>
    </source>
</evidence>
<comment type="caution">
    <text evidence="18">The sequence shown here is derived from an EMBL/GenBank/DDBJ whole genome shotgun (WGS) entry which is preliminary data.</text>
</comment>
<evidence type="ECO:0000256" key="15">
    <source>
        <dbReference type="SAM" id="Phobius"/>
    </source>
</evidence>
<evidence type="ECO:0000256" key="13">
    <source>
        <dbReference type="ARBA" id="ARBA00023180"/>
    </source>
</evidence>
<evidence type="ECO:0000256" key="6">
    <source>
        <dbReference type="ARBA" id="ARBA00022614"/>
    </source>
</evidence>
<dbReference type="PANTHER" id="PTHR48052:SF70">
    <property type="entry name" value="PHYTOSULFOKINE RECEPTOR 1-LIKE"/>
    <property type="match status" value="1"/>
</dbReference>
<comment type="similarity">
    <text evidence="14">Belongs to the polygalacturonase-inhibiting protein family.</text>
</comment>
<keyword evidence="4" id="KW-1003">Cell membrane</keyword>
<dbReference type="AlphaFoldDB" id="A0A2P5BN89"/>
<keyword evidence="10 15" id="KW-1133">Transmembrane helix</keyword>
<evidence type="ECO:0000256" key="16">
    <source>
        <dbReference type="SAM" id="SignalP"/>
    </source>
</evidence>
<dbReference type="Pfam" id="PF00560">
    <property type="entry name" value="LRR_1"/>
    <property type="match status" value="7"/>
</dbReference>
<dbReference type="Pfam" id="PF08263">
    <property type="entry name" value="LRRNT_2"/>
    <property type="match status" value="1"/>
</dbReference>
<dbReference type="FunFam" id="3.80.10.10:FF:000213">
    <property type="entry name" value="Tyrosine-sulfated glycopeptide receptor 1"/>
    <property type="match status" value="1"/>
</dbReference>
<organism evidence="18 19">
    <name type="scientific">Parasponia andersonii</name>
    <name type="common">Sponia andersonii</name>
    <dbReference type="NCBI Taxonomy" id="3476"/>
    <lineage>
        <taxon>Eukaryota</taxon>
        <taxon>Viridiplantae</taxon>
        <taxon>Streptophyta</taxon>
        <taxon>Embryophyta</taxon>
        <taxon>Tracheophyta</taxon>
        <taxon>Spermatophyta</taxon>
        <taxon>Magnoliopsida</taxon>
        <taxon>eudicotyledons</taxon>
        <taxon>Gunneridae</taxon>
        <taxon>Pentapetalae</taxon>
        <taxon>rosids</taxon>
        <taxon>fabids</taxon>
        <taxon>Rosales</taxon>
        <taxon>Cannabaceae</taxon>
        <taxon>Parasponia</taxon>
    </lineage>
</organism>
<dbReference type="InterPro" id="IPR032675">
    <property type="entry name" value="LRR_dom_sf"/>
</dbReference>
<dbReference type="FunFam" id="3.80.10.10:FF:000041">
    <property type="entry name" value="LRR receptor-like serine/threonine-protein kinase ERECTA"/>
    <property type="match status" value="1"/>
</dbReference>
<dbReference type="EMBL" id="JXTB01000248">
    <property type="protein sequence ID" value="PON50265.1"/>
    <property type="molecule type" value="Genomic_DNA"/>
</dbReference>
<evidence type="ECO:0000256" key="14">
    <source>
        <dbReference type="ARBA" id="ARBA00038043"/>
    </source>
</evidence>
<feature type="domain" description="Leucine-rich repeat-containing N-terminal plant-type" evidence="17">
    <location>
        <begin position="32"/>
        <end position="68"/>
    </location>
</feature>
<dbReference type="SMART" id="SM00369">
    <property type="entry name" value="LRR_TYP"/>
    <property type="match status" value="8"/>
</dbReference>
<keyword evidence="5" id="KW-0964">Secreted</keyword>
<evidence type="ECO:0000256" key="11">
    <source>
        <dbReference type="ARBA" id="ARBA00023136"/>
    </source>
</evidence>
<keyword evidence="7 15" id="KW-0812">Transmembrane</keyword>
<dbReference type="InterPro" id="IPR003591">
    <property type="entry name" value="Leu-rich_rpt_typical-subtyp"/>
</dbReference>
<evidence type="ECO:0000256" key="7">
    <source>
        <dbReference type="ARBA" id="ARBA00022692"/>
    </source>
</evidence>
<dbReference type="InterPro" id="IPR001611">
    <property type="entry name" value="Leu-rich_rpt"/>
</dbReference>
<dbReference type="OrthoDB" id="676979at2759"/>
<gene>
    <name evidence="18" type="ORF">PanWU01x14_224610</name>
</gene>
<sequence length="704" mass="77552">MDIQVLWITLVVICFCIKAQVVTPQNLACDRNDRRALQHLMAVLRTPVPGWETNSSSSCCTWTGVQCNSSSSLGFEDGSDRGRVVKLELPSIRITGKLSESLGSLDQLKILNLSHNFLNGPVPSSLFNLSNLEAMDLSFNDFNGPVPDTFHLPSIQVLDMSQNYLSGSFPSGICNSSSSLRVLKLAANYFTGDLPSGLDDCVSLEHLGVETNYFTSMPEGVFQLRKLSQLILRHNKFSGPLSKGIGNLTNLVRLDICSNEFSGPIPDAFHNLKNLKFFVAHSNKFTGNIPPSLSNSPSLTLLNVRNNSLDGPIRLNCTAMVSLASLDLATNRFIGAIPDNLPSCQHLNNINIARNNFTGEIPESFKNFHSLSYFSLSNSSISNLSSALRILQQCKNLTTLVLSLNFRDEELLDDPTLYFEKLKILVIANCRLRGLVPQWLSASKQLQLLDLSWNHFVGTIPPWLGDFQGLFYLDLSNNSFTGEIPESLTRLPSLIDRQISLEEPSPDFPFFIKSSVSARRLQYNQVWSFPPTLDLSCNNLSGPIWPEFGNLRKLHVFVLRFNNLTGSIPSSLAGMSSLETLDLTHNKLSGTIPSSLVRLSFLSKFNVAYNQLHGMIPVGGQFPTFPNSSFEGNNLCGDHAASPCASSEGLPSNPPEYQQATDFINEMLIGMAAGMAFGFVFGASLFQATLRYPGPIKTLWSRLT</sequence>
<evidence type="ECO:0000313" key="19">
    <source>
        <dbReference type="Proteomes" id="UP000237105"/>
    </source>
</evidence>
<evidence type="ECO:0000256" key="2">
    <source>
        <dbReference type="ARBA" id="ARBA00004251"/>
    </source>
</evidence>
<dbReference type="PRINTS" id="PR00019">
    <property type="entry name" value="LEURICHRPT"/>
</dbReference>
<evidence type="ECO:0000256" key="9">
    <source>
        <dbReference type="ARBA" id="ARBA00022737"/>
    </source>
</evidence>
<dbReference type="GO" id="GO:0005886">
    <property type="term" value="C:plasma membrane"/>
    <property type="evidence" value="ECO:0007669"/>
    <property type="project" value="UniProtKB-SubCell"/>
</dbReference>
<proteinExistence type="inferred from homology"/>
<feature type="transmembrane region" description="Helical" evidence="15">
    <location>
        <begin position="667"/>
        <end position="686"/>
    </location>
</feature>
<evidence type="ECO:0000256" key="5">
    <source>
        <dbReference type="ARBA" id="ARBA00022512"/>
    </source>
</evidence>
<evidence type="ECO:0000256" key="4">
    <source>
        <dbReference type="ARBA" id="ARBA00022475"/>
    </source>
</evidence>
<evidence type="ECO:0000256" key="8">
    <source>
        <dbReference type="ARBA" id="ARBA00022729"/>
    </source>
</evidence>
<keyword evidence="11 15" id="KW-0472">Membrane</keyword>
<keyword evidence="19" id="KW-1185">Reference proteome</keyword>
<keyword evidence="12" id="KW-0675">Receptor</keyword>
<keyword evidence="13" id="KW-0325">Glycoprotein</keyword>
<feature type="chain" id="PRO_5015157384" evidence="16">
    <location>
        <begin position="25"/>
        <end position="704"/>
    </location>
</feature>
<name>A0A2P5BN89_PARAD</name>
<dbReference type="InterPro" id="IPR013210">
    <property type="entry name" value="LRR_N_plant-typ"/>
</dbReference>
<keyword evidence="8 16" id="KW-0732">Signal</keyword>
<feature type="signal peptide" evidence="16">
    <location>
        <begin position="1"/>
        <end position="24"/>
    </location>
</feature>
<dbReference type="FunFam" id="3.80.10.10:FF:000400">
    <property type="entry name" value="Nuclear pore complex protein NUP107"/>
    <property type="match status" value="1"/>
</dbReference>
<evidence type="ECO:0000259" key="17">
    <source>
        <dbReference type="Pfam" id="PF08263"/>
    </source>
</evidence>
<comment type="similarity">
    <text evidence="3">Belongs to the RLP family.</text>
</comment>
<reference evidence="19" key="1">
    <citation type="submission" date="2016-06" db="EMBL/GenBank/DDBJ databases">
        <title>Parallel loss of symbiosis genes in relatives of nitrogen-fixing non-legume Parasponia.</title>
        <authorList>
            <person name="Van Velzen R."/>
            <person name="Holmer R."/>
            <person name="Bu F."/>
            <person name="Rutten L."/>
            <person name="Van Zeijl A."/>
            <person name="Liu W."/>
            <person name="Santuari L."/>
            <person name="Cao Q."/>
            <person name="Sharma T."/>
            <person name="Shen D."/>
            <person name="Roswanjaya Y."/>
            <person name="Wardhani T."/>
            <person name="Kalhor M.S."/>
            <person name="Jansen J."/>
            <person name="Van den Hoogen J."/>
            <person name="Gungor B."/>
            <person name="Hartog M."/>
            <person name="Hontelez J."/>
            <person name="Verver J."/>
            <person name="Yang W.-C."/>
            <person name="Schijlen E."/>
            <person name="Repin R."/>
            <person name="Schilthuizen M."/>
            <person name="Schranz E."/>
            <person name="Heidstra R."/>
            <person name="Miyata K."/>
            <person name="Fedorova E."/>
            <person name="Kohlen W."/>
            <person name="Bisseling T."/>
            <person name="Smit S."/>
            <person name="Geurts R."/>
        </authorList>
    </citation>
    <scope>NUCLEOTIDE SEQUENCE [LARGE SCALE GENOMIC DNA]</scope>
    <source>
        <strain evidence="19">cv. WU1-14</strain>
    </source>
</reference>
<keyword evidence="5" id="KW-0134">Cell wall</keyword>
<comment type="subcellular location">
    <subcellularLocation>
        <location evidence="2">Cell membrane</location>
        <topology evidence="2">Single-pass type I membrane protein</topology>
    </subcellularLocation>
    <subcellularLocation>
        <location evidence="1">Secreted</location>
        <location evidence="1">Cell wall</location>
    </subcellularLocation>
</comment>
<evidence type="ECO:0000256" key="10">
    <source>
        <dbReference type="ARBA" id="ARBA00022989"/>
    </source>
</evidence>
<dbReference type="SUPFAM" id="SSF52058">
    <property type="entry name" value="L domain-like"/>
    <property type="match status" value="2"/>
</dbReference>
<dbReference type="PANTHER" id="PTHR48052">
    <property type="entry name" value="UNNAMED PRODUCT"/>
    <property type="match status" value="1"/>
</dbReference>
<keyword evidence="9" id="KW-0677">Repeat</keyword>
<protein>
    <submittedName>
        <fullName evidence="18">LRR domain containing protein</fullName>
    </submittedName>
</protein>
<evidence type="ECO:0000256" key="1">
    <source>
        <dbReference type="ARBA" id="ARBA00004191"/>
    </source>
</evidence>
<dbReference type="Proteomes" id="UP000237105">
    <property type="component" value="Unassembled WGS sequence"/>
</dbReference>
<evidence type="ECO:0000256" key="12">
    <source>
        <dbReference type="ARBA" id="ARBA00023170"/>
    </source>
</evidence>
<accession>A0A2P5BN89</accession>
<evidence type="ECO:0000256" key="3">
    <source>
        <dbReference type="ARBA" id="ARBA00009592"/>
    </source>
</evidence>
<keyword evidence="6" id="KW-0433">Leucine-rich repeat</keyword>